<proteinExistence type="predicted"/>
<gene>
    <name evidence="2" type="ORF">C882_1023</name>
</gene>
<feature type="transmembrane region" description="Helical" evidence="1">
    <location>
        <begin position="29"/>
        <end position="50"/>
    </location>
</feature>
<protein>
    <submittedName>
        <fullName evidence="2">Uncharacterized protein</fullName>
    </submittedName>
</protein>
<evidence type="ECO:0000313" key="2">
    <source>
        <dbReference type="EMBL" id="EKV28449.1"/>
    </source>
</evidence>
<reference evidence="2 3" key="1">
    <citation type="journal article" date="2013" name="Genome Announc.">
        <title>Draft Genome Sequence of an Alphaproteobacterium, Caenispirillum salinarum AK4(T), Isolated from a Solar Saltern.</title>
        <authorList>
            <person name="Khatri I."/>
            <person name="Singh A."/>
            <person name="Korpole S."/>
            <person name="Pinnaka A.K."/>
            <person name="Subramanian S."/>
        </authorList>
    </citation>
    <scope>NUCLEOTIDE SEQUENCE [LARGE SCALE GENOMIC DNA]</scope>
    <source>
        <strain evidence="2 3">AK4</strain>
    </source>
</reference>
<name>K9GUL4_9PROT</name>
<comment type="caution">
    <text evidence="2">The sequence shown here is derived from an EMBL/GenBank/DDBJ whole genome shotgun (WGS) entry which is preliminary data.</text>
</comment>
<keyword evidence="1" id="KW-0812">Transmembrane</keyword>
<accession>K9GUL4</accession>
<keyword evidence="1" id="KW-0472">Membrane</keyword>
<dbReference type="AlphaFoldDB" id="K9GUL4"/>
<keyword evidence="3" id="KW-1185">Reference proteome</keyword>
<dbReference type="EMBL" id="ANHY01000016">
    <property type="protein sequence ID" value="EKV28449.1"/>
    <property type="molecule type" value="Genomic_DNA"/>
</dbReference>
<evidence type="ECO:0000313" key="3">
    <source>
        <dbReference type="Proteomes" id="UP000009881"/>
    </source>
</evidence>
<evidence type="ECO:0000256" key="1">
    <source>
        <dbReference type="SAM" id="Phobius"/>
    </source>
</evidence>
<dbReference type="Proteomes" id="UP000009881">
    <property type="component" value="Unassembled WGS sequence"/>
</dbReference>
<sequence>MWPAHLIDNPDIVNDSARYMRAFGVNLTFIFGVVASILTVAATMPAALVLRLRAKAMAVHHLPHAPTAERKAWLETHHLEVGVLRRLGDVAAFAAPALAGWLTPMLSPLVFPVG</sequence>
<organism evidence="2 3">
    <name type="scientific">Caenispirillum salinarum AK4</name>
    <dbReference type="NCBI Taxonomy" id="1238182"/>
    <lineage>
        <taxon>Bacteria</taxon>
        <taxon>Pseudomonadati</taxon>
        <taxon>Pseudomonadota</taxon>
        <taxon>Alphaproteobacteria</taxon>
        <taxon>Rhodospirillales</taxon>
        <taxon>Novispirillaceae</taxon>
        <taxon>Caenispirillum</taxon>
    </lineage>
</organism>
<keyword evidence="1" id="KW-1133">Transmembrane helix</keyword>